<dbReference type="AlphaFoldDB" id="T0RPZ0"/>
<evidence type="ECO:0000313" key="5">
    <source>
        <dbReference type="EMBL" id="EQC34563.1"/>
    </source>
</evidence>
<proteinExistence type="predicted"/>
<name>T0RPZ0_SAPDV</name>
<reference evidence="5 6" key="1">
    <citation type="submission" date="2012-04" db="EMBL/GenBank/DDBJ databases">
        <title>The Genome Sequence of Saprolegnia declina VS20.</title>
        <authorList>
            <consortium name="The Broad Institute Genome Sequencing Platform"/>
            <person name="Russ C."/>
            <person name="Nusbaum C."/>
            <person name="Tyler B."/>
            <person name="van West P."/>
            <person name="Dieguez-Uribeondo J."/>
            <person name="de Bruijn I."/>
            <person name="Tripathy S."/>
            <person name="Jiang R."/>
            <person name="Young S.K."/>
            <person name="Zeng Q."/>
            <person name="Gargeya S."/>
            <person name="Fitzgerald M."/>
            <person name="Haas B."/>
            <person name="Abouelleil A."/>
            <person name="Alvarado L."/>
            <person name="Arachchi H.M."/>
            <person name="Berlin A."/>
            <person name="Chapman S.B."/>
            <person name="Goldberg J."/>
            <person name="Griggs A."/>
            <person name="Gujja S."/>
            <person name="Hansen M."/>
            <person name="Howarth C."/>
            <person name="Imamovic A."/>
            <person name="Larimer J."/>
            <person name="McCowen C."/>
            <person name="Montmayeur A."/>
            <person name="Murphy C."/>
            <person name="Neiman D."/>
            <person name="Pearson M."/>
            <person name="Priest M."/>
            <person name="Roberts A."/>
            <person name="Saif S."/>
            <person name="Shea T."/>
            <person name="Sisk P."/>
            <person name="Sykes S."/>
            <person name="Wortman J."/>
            <person name="Nusbaum C."/>
            <person name="Birren B."/>
        </authorList>
    </citation>
    <scope>NUCLEOTIDE SEQUENCE [LARGE SCALE GENOMIC DNA]</scope>
    <source>
        <strain evidence="5 6">VS20</strain>
    </source>
</reference>
<evidence type="ECO:0000259" key="4">
    <source>
        <dbReference type="Pfam" id="PF05023"/>
    </source>
</evidence>
<keyword evidence="3" id="KW-0812">Transmembrane</keyword>
<organism evidence="5 6">
    <name type="scientific">Saprolegnia diclina (strain VS20)</name>
    <dbReference type="NCBI Taxonomy" id="1156394"/>
    <lineage>
        <taxon>Eukaryota</taxon>
        <taxon>Sar</taxon>
        <taxon>Stramenopiles</taxon>
        <taxon>Oomycota</taxon>
        <taxon>Saprolegniomycetes</taxon>
        <taxon>Saprolegniales</taxon>
        <taxon>Saprolegniaceae</taxon>
        <taxon>Saprolegnia</taxon>
    </lineage>
</organism>
<dbReference type="InParanoid" id="T0RPZ0"/>
<dbReference type="EMBL" id="JH767154">
    <property type="protein sequence ID" value="EQC34563.1"/>
    <property type="molecule type" value="Genomic_DNA"/>
</dbReference>
<dbReference type="EC" id="2.3.2.15" evidence="1"/>
<dbReference type="InterPro" id="IPR038765">
    <property type="entry name" value="Papain-like_cys_pep_sf"/>
</dbReference>
<sequence length="266" mass="28651">MDEDFLPPARADTSPWALRAAGGLVFGLVIGPLIALLCLPILLFLGLFKREVLRPVVRAASYDAFEKTPYYKDPARLGRVFATPVGQLYRRGGLEYQAREGYCSVATQRNLLKSLPLVLPSQLPPARGGAATAAQFADALLRHSHGLVTSTQVVYGSDGVDAFCAALRLANDENHRVAVNFLHATLSGTGPLWLPWNLPLGVVSGHFSNVVGFLDDENLVAIFDVNDGYGAYLVDATRLFEAVCAVDISSNRSRALIVASIASQRV</sequence>
<evidence type="ECO:0000256" key="3">
    <source>
        <dbReference type="SAM" id="Phobius"/>
    </source>
</evidence>
<keyword evidence="2" id="KW-0104">Cadmium</keyword>
<dbReference type="Proteomes" id="UP000030762">
    <property type="component" value="Unassembled WGS sequence"/>
</dbReference>
<dbReference type="Gene3D" id="3.90.70.30">
    <property type="entry name" value="Phytochelatin synthase, N-terminal domain"/>
    <property type="match status" value="1"/>
</dbReference>
<dbReference type="GO" id="GO:0016756">
    <property type="term" value="F:glutathione gamma-glutamylcysteinyltransferase activity"/>
    <property type="evidence" value="ECO:0007669"/>
    <property type="project" value="UniProtKB-EC"/>
</dbReference>
<evidence type="ECO:0000313" key="6">
    <source>
        <dbReference type="Proteomes" id="UP000030762"/>
    </source>
</evidence>
<dbReference type="SUPFAM" id="SSF54001">
    <property type="entry name" value="Cysteine proteinases"/>
    <property type="match status" value="1"/>
</dbReference>
<protein>
    <recommendedName>
        <fullName evidence="1">glutathione gamma-glutamylcysteinyltransferase</fullName>
        <ecNumber evidence="1">2.3.2.15</ecNumber>
    </recommendedName>
</protein>
<keyword evidence="3" id="KW-1133">Transmembrane helix</keyword>
<dbReference type="GO" id="GO:0010038">
    <property type="term" value="P:response to metal ion"/>
    <property type="evidence" value="ECO:0007669"/>
    <property type="project" value="InterPro"/>
</dbReference>
<evidence type="ECO:0000256" key="1">
    <source>
        <dbReference type="ARBA" id="ARBA00012468"/>
    </source>
</evidence>
<dbReference type="OMA" id="EYQAREG"/>
<dbReference type="GeneID" id="19948615"/>
<dbReference type="InterPro" id="IPR007719">
    <property type="entry name" value="PCS_N"/>
</dbReference>
<dbReference type="GO" id="GO:0046872">
    <property type="term" value="F:metal ion binding"/>
    <property type="evidence" value="ECO:0007669"/>
    <property type="project" value="InterPro"/>
</dbReference>
<accession>T0RPZ0</accession>
<dbReference type="RefSeq" id="XP_008611969.1">
    <property type="nucleotide sequence ID" value="XM_008613747.1"/>
</dbReference>
<dbReference type="Pfam" id="PF05023">
    <property type="entry name" value="Phytochelatin"/>
    <property type="match status" value="1"/>
</dbReference>
<feature type="domain" description="Peptidase C83" evidence="4">
    <location>
        <begin position="204"/>
        <end position="254"/>
    </location>
</feature>
<feature type="transmembrane region" description="Helical" evidence="3">
    <location>
        <begin position="20"/>
        <end position="48"/>
    </location>
</feature>
<dbReference type="GO" id="GO:0046938">
    <property type="term" value="P:phytochelatin biosynthetic process"/>
    <property type="evidence" value="ECO:0007669"/>
    <property type="project" value="InterPro"/>
</dbReference>
<dbReference type="eggNOG" id="ENOG502SRA2">
    <property type="taxonomic scope" value="Eukaryota"/>
</dbReference>
<gene>
    <name evidence="5" type="ORF">SDRG_07888</name>
</gene>
<keyword evidence="6" id="KW-1185">Reference proteome</keyword>
<evidence type="ECO:0000256" key="2">
    <source>
        <dbReference type="ARBA" id="ARBA00022539"/>
    </source>
</evidence>
<dbReference type="InterPro" id="IPR038156">
    <property type="entry name" value="PCS_N_sf"/>
</dbReference>
<dbReference type="OrthoDB" id="77809at2759"/>
<keyword evidence="3" id="KW-0472">Membrane</keyword>
<dbReference type="VEuPathDB" id="FungiDB:SDRG_07888"/>